<reference evidence="2" key="1">
    <citation type="submission" date="2016-10" db="EMBL/GenBank/DDBJ databases">
        <authorList>
            <person name="Varghese N."/>
            <person name="Submissions S."/>
        </authorList>
    </citation>
    <scope>NUCLEOTIDE SEQUENCE [LARGE SCALE GENOMIC DNA]</scope>
    <source>
        <strain evidence="2">SP</strain>
    </source>
</reference>
<dbReference type="STRING" id="1503961.SAMN05421736_12025"/>
<evidence type="ECO:0000313" key="1">
    <source>
        <dbReference type="EMBL" id="SDZ59904.1"/>
    </source>
</evidence>
<dbReference type="AlphaFoldDB" id="A0A1H3UBW9"/>
<protein>
    <submittedName>
        <fullName evidence="1">Uncharacterized protein</fullName>
    </submittedName>
</protein>
<dbReference type="EMBL" id="FNPI01000020">
    <property type="protein sequence ID" value="SDZ59904.1"/>
    <property type="molecule type" value="Genomic_DNA"/>
</dbReference>
<gene>
    <name evidence="1" type="ORF">SAMN05421736_12025</name>
</gene>
<sequence length="42" mass="4788">MKHQSIRDTTTNLKILEKEALKMSCKRIVKSKLVKTNSSGLK</sequence>
<proteinExistence type="predicted"/>
<evidence type="ECO:0000313" key="2">
    <source>
        <dbReference type="Proteomes" id="UP000198935"/>
    </source>
</evidence>
<organism evidence="1 2">
    <name type="scientific">Evansella caseinilytica</name>
    <dbReference type="NCBI Taxonomy" id="1503961"/>
    <lineage>
        <taxon>Bacteria</taxon>
        <taxon>Bacillati</taxon>
        <taxon>Bacillota</taxon>
        <taxon>Bacilli</taxon>
        <taxon>Bacillales</taxon>
        <taxon>Bacillaceae</taxon>
        <taxon>Evansella</taxon>
    </lineage>
</organism>
<name>A0A1H3UBW9_9BACI</name>
<accession>A0A1H3UBW9</accession>
<dbReference type="Proteomes" id="UP000198935">
    <property type="component" value="Unassembled WGS sequence"/>
</dbReference>
<keyword evidence="2" id="KW-1185">Reference proteome</keyword>